<dbReference type="InterPro" id="IPR004155">
    <property type="entry name" value="PBS_lyase_HEAT"/>
</dbReference>
<name>A0A7C9J5X7_9ACTN</name>
<evidence type="ECO:0000313" key="1">
    <source>
        <dbReference type="EMBL" id="NAS25345.1"/>
    </source>
</evidence>
<proteinExistence type="predicted"/>
<evidence type="ECO:0000313" key="2">
    <source>
        <dbReference type="Proteomes" id="UP000479526"/>
    </source>
</evidence>
<gene>
    <name evidence="1" type="ORF">GT755_27130</name>
</gene>
<dbReference type="Gene3D" id="1.25.10.10">
    <property type="entry name" value="Leucine-rich Repeat Variant"/>
    <property type="match status" value="1"/>
</dbReference>
<reference evidence="1 2" key="1">
    <citation type="submission" date="2020-01" db="EMBL/GenBank/DDBJ databases">
        <title>Herbidospora sp. NEAU-GS84 nov., a novel actinomycete isolated from soil.</title>
        <authorList>
            <person name="Han L."/>
        </authorList>
    </citation>
    <scope>NUCLEOTIDE SEQUENCE [LARGE SCALE GENOMIC DNA]</scope>
    <source>
        <strain evidence="1 2">NEAU-GS84</strain>
    </source>
</reference>
<organism evidence="1 2">
    <name type="scientific">Herbidospora solisilvae</name>
    <dbReference type="NCBI Taxonomy" id="2696284"/>
    <lineage>
        <taxon>Bacteria</taxon>
        <taxon>Bacillati</taxon>
        <taxon>Actinomycetota</taxon>
        <taxon>Actinomycetes</taxon>
        <taxon>Streptosporangiales</taxon>
        <taxon>Streptosporangiaceae</taxon>
        <taxon>Herbidospora</taxon>
    </lineage>
</organism>
<accession>A0A7C9J5X7</accession>
<dbReference type="InterPro" id="IPR011989">
    <property type="entry name" value="ARM-like"/>
</dbReference>
<keyword evidence="2" id="KW-1185">Reference proteome</keyword>
<evidence type="ECO:0008006" key="3">
    <source>
        <dbReference type="Google" id="ProtNLM"/>
    </source>
</evidence>
<dbReference type="EMBL" id="WXEW01000008">
    <property type="protein sequence ID" value="NAS25345.1"/>
    <property type="molecule type" value="Genomic_DNA"/>
</dbReference>
<comment type="caution">
    <text evidence="1">The sequence shown here is derived from an EMBL/GenBank/DDBJ whole genome shotgun (WGS) entry which is preliminary data.</text>
</comment>
<dbReference type="RefSeq" id="WP_161482438.1">
    <property type="nucleotide sequence ID" value="NZ_WXEW01000008.1"/>
</dbReference>
<dbReference type="SUPFAM" id="SSF48371">
    <property type="entry name" value="ARM repeat"/>
    <property type="match status" value="1"/>
</dbReference>
<protein>
    <recommendedName>
        <fullName evidence="3">HEAT repeat domain-containing protein</fullName>
    </recommendedName>
</protein>
<dbReference type="SMART" id="SM00567">
    <property type="entry name" value="EZ_HEAT"/>
    <property type="match status" value="2"/>
</dbReference>
<dbReference type="InterPro" id="IPR016024">
    <property type="entry name" value="ARM-type_fold"/>
</dbReference>
<sequence length="257" mass="28054">MTTPFEELIPRALVSDTDDERWEIVAALHRRGDAGIFEAAARLCAGDLSGERELGADVLAQLGHRGDAKPFLDRSLPILREMARRECDPMVLRSVLFALGHLGDERALPEVLDSAGHFHNGVRHAAAWSLPNVMRADDAEAVAALVRISRETDDDENRDCATTGLAGLDADDTAIREALSARLDDTVVVVAAEAAYGLARRADRRAERVVRRYLAAPDDNDYTRSLMEWTAEELGDAELLSQVRASRVSVCAEPPAC</sequence>
<dbReference type="Proteomes" id="UP000479526">
    <property type="component" value="Unassembled WGS sequence"/>
</dbReference>
<dbReference type="AlphaFoldDB" id="A0A7C9J5X7"/>
<dbReference type="Pfam" id="PF13646">
    <property type="entry name" value="HEAT_2"/>
    <property type="match status" value="1"/>
</dbReference>